<evidence type="ECO:0000256" key="7">
    <source>
        <dbReference type="SAM" id="MobiDB-lite"/>
    </source>
</evidence>
<evidence type="ECO:0000256" key="8">
    <source>
        <dbReference type="SAM" id="Phobius"/>
    </source>
</evidence>
<dbReference type="Gene3D" id="1.20.1640.10">
    <property type="entry name" value="Multidrug efflux transporter AcrB transmembrane domain"/>
    <property type="match status" value="2"/>
</dbReference>
<keyword evidence="11" id="KW-1185">Reference proteome</keyword>
<proteinExistence type="inferred from homology"/>
<dbReference type="AlphaFoldDB" id="A0A919AIR2"/>
<dbReference type="Pfam" id="PF03176">
    <property type="entry name" value="MMPL"/>
    <property type="match status" value="2"/>
</dbReference>
<protein>
    <submittedName>
        <fullName evidence="10">Membrane protein</fullName>
    </submittedName>
</protein>
<feature type="transmembrane region" description="Helical" evidence="8">
    <location>
        <begin position="660"/>
        <end position="679"/>
    </location>
</feature>
<evidence type="ECO:0000256" key="6">
    <source>
        <dbReference type="ARBA" id="ARBA00023136"/>
    </source>
</evidence>
<feature type="transmembrane region" description="Helical" evidence="8">
    <location>
        <begin position="367"/>
        <end position="391"/>
    </location>
</feature>
<feature type="transmembrane region" description="Helical" evidence="8">
    <location>
        <begin position="199"/>
        <end position="216"/>
    </location>
</feature>
<feature type="domain" description="Membrane transport protein MMPL" evidence="9">
    <location>
        <begin position="43"/>
        <end position="367"/>
    </location>
</feature>
<evidence type="ECO:0000256" key="3">
    <source>
        <dbReference type="ARBA" id="ARBA00022475"/>
    </source>
</evidence>
<dbReference type="PANTHER" id="PTHR33406">
    <property type="entry name" value="MEMBRANE PROTEIN MJ1562-RELATED"/>
    <property type="match status" value="1"/>
</dbReference>
<evidence type="ECO:0000256" key="1">
    <source>
        <dbReference type="ARBA" id="ARBA00004651"/>
    </source>
</evidence>
<feature type="transmembrane region" description="Helical" evidence="8">
    <location>
        <begin position="276"/>
        <end position="296"/>
    </location>
</feature>
<dbReference type="PANTHER" id="PTHR33406:SF11">
    <property type="entry name" value="MEMBRANE PROTEIN SCO6666-RELATED"/>
    <property type="match status" value="1"/>
</dbReference>
<accession>A0A919AIR2</accession>
<comment type="similarity">
    <text evidence="2">Belongs to the resistance-nodulation-cell division (RND) (TC 2.A.6) family. MmpL subfamily.</text>
</comment>
<dbReference type="InterPro" id="IPR004869">
    <property type="entry name" value="MMPL_dom"/>
</dbReference>
<reference evidence="10" key="1">
    <citation type="journal article" date="2014" name="Int. J. Syst. Evol. Microbiol.">
        <title>Complete genome sequence of Corynebacterium casei LMG S-19264T (=DSM 44701T), isolated from a smear-ripened cheese.</title>
        <authorList>
            <consortium name="US DOE Joint Genome Institute (JGI-PGF)"/>
            <person name="Walter F."/>
            <person name="Albersmeier A."/>
            <person name="Kalinowski J."/>
            <person name="Ruckert C."/>
        </authorList>
    </citation>
    <scope>NUCLEOTIDE SEQUENCE</scope>
    <source>
        <strain evidence="10">JCM 4477</strain>
    </source>
</reference>
<feature type="transmembrane region" description="Helical" evidence="8">
    <location>
        <begin position="228"/>
        <end position="249"/>
    </location>
</feature>
<dbReference type="EMBL" id="BNBI01000007">
    <property type="protein sequence ID" value="GHF06289.1"/>
    <property type="molecule type" value="Genomic_DNA"/>
</dbReference>
<dbReference type="SUPFAM" id="SSF82866">
    <property type="entry name" value="Multidrug efflux transporter AcrB transmembrane domain"/>
    <property type="match status" value="2"/>
</dbReference>
<evidence type="ECO:0000313" key="11">
    <source>
        <dbReference type="Proteomes" id="UP000630718"/>
    </source>
</evidence>
<reference evidence="10" key="2">
    <citation type="submission" date="2020-09" db="EMBL/GenBank/DDBJ databases">
        <authorList>
            <person name="Sun Q."/>
            <person name="Ohkuma M."/>
        </authorList>
    </citation>
    <scope>NUCLEOTIDE SEQUENCE</scope>
    <source>
        <strain evidence="10">JCM 4477</strain>
    </source>
</reference>
<keyword evidence="5 8" id="KW-1133">Transmembrane helix</keyword>
<comment type="caution">
    <text evidence="10">The sequence shown here is derived from an EMBL/GenBank/DDBJ whole genome shotgun (WGS) entry which is preliminary data.</text>
</comment>
<feature type="transmembrane region" description="Helical" evidence="8">
    <location>
        <begin position="632"/>
        <end position="654"/>
    </location>
</feature>
<keyword evidence="6 8" id="KW-0472">Membrane</keyword>
<keyword evidence="3" id="KW-1003">Cell membrane</keyword>
<feature type="region of interest" description="Disordered" evidence="7">
    <location>
        <begin position="711"/>
        <end position="736"/>
    </location>
</feature>
<feature type="transmembrane region" description="Helical" evidence="8">
    <location>
        <begin position="302"/>
        <end position="329"/>
    </location>
</feature>
<evidence type="ECO:0000259" key="9">
    <source>
        <dbReference type="Pfam" id="PF03176"/>
    </source>
</evidence>
<feature type="compositionally biased region" description="Low complexity" evidence="7">
    <location>
        <begin position="725"/>
        <end position="736"/>
    </location>
</feature>
<evidence type="ECO:0000256" key="2">
    <source>
        <dbReference type="ARBA" id="ARBA00010157"/>
    </source>
</evidence>
<dbReference type="GO" id="GO:0005886">
    <property type="term" value="C:plasma membrane"/>
    <property type="evidence" value="ECO:0007669"/>
    <property type="project" value="UniProtKB-SubCell"/>
</dbReference>
<feature type="transmembrane region" description="Helical" evidence="8">
    <location>
        <begin position="172"/>
        <end position="192"/>
    </location>
</feature>
<organism evidence="10 11">
    <name type="scientific">Streptomyces fumanus</name>
    <dbReference type="NCBI Taxonomy" id="67302"/>
    <lineage>
        <taxon>Bacteria</taxon>
        <taxon>Bacillati</taxon>
        <taxon>Actinomycetota</taxon>
        <taxon>Actinomycetes</taxon>
        <taxon>Kitasatosporales</taxon>
        <taxon>Streptomycetaceae</taxon>
        <taxon>Streptomyces</taxon>
    </lineage>
</organism>
<dbReference type="Proteomes" id="UP000630718">
    <property type="component" value="Unassembled WGS sequence"/>
</dbReference>
<name>A0A919AIR2_9ACTN</name>
<evidence type="ECO:0000256" key="4">
    <source>
        <dbReference type="ARBA" id="ARBA00022692"/>
    </source>
</evidence>
<feature type="transmembrane region" description="Helical" evidence="8">
    <location>
        <begin position="590"/>
        <end position="611"/>
    </location>
</feature>
<evidence type="ECO:0000313" key="10">
    <source>
        <dbReference type="EMBL" id="GHF06289.1"/>
    </source>
</evidence>
<sequence>MASLSRWCFRHRLLVLLLWVLALGGIAVAGQAAGAAYANVFTVPDTESDKAQDLVESAFPERAGDMDTVVWRVTDGSVRDAAVRDRLSASLGRISRLDTVGSVTSPYSAAGASQISRDGRTAYARITYTKTAQELSVDEAARVVDLAKEARTDGVRVEVSGPVTEKTEEGQAGNIAEVVGLVAAAIVLYLAFGSLLAMLLPLISAVFSVGTGVMAIELLSHAADVPELAATLSTLIGLGVGIDYALFIITRHRQGLKAGLDPEEAAVRALNTSGRAVLFAGGTVCIALLGLLALRLEFLTGVAIATTTVVVLTMAASVTFMPALLGWCGPRVLSRRERRQLAAEGSGEEEPRGLAVRWAAFVQRRPGGLLTAAVVFLAVLTVPFFSLRLGISDQGNRPESNTTRQAYDMLADGFGPGFNGPLQLVAEVDGEGDAAALRRLADTVRNDPDVASVVALPARPGARTAVVQAIPKTAPQDEATSDLISRLRDTTIPAAERGTTMRVYVGGQTATFDDFATVMLGKLPWFVLIVVALGFLLLLVAFRSLVIPLTAAVMNLLAAAASFGVLVALFQWGWLSGPLGVGGAGPVEAFLPTVMLAVLFGLSMDYQVFLVSRMHEEWVSSHDNRKAVTVGLTNTSRVINAAALIMICVFSAFVFRDERIISEFGVGLAAAVALDAFVIRTMLVPAVMRVLGTANWWLPGRLDKRLPHLAVEPAGTTPSPPSSPPAQTNAPDLSAN</sequence>
<feature type="transmembrane region" description="Helical" evidence="8">
    <location>
        <begin position="549"/>
        <end position="570"/>
    </location>
</feature>
<feature type="transmembrane region" description="Helical" evidence="8">
    <location>
        <begin position="523"/>
        <end position="542"/>
    </location>
</feature>
<dbReference type="InterPro" id="IPR050545">
    <property type="entry name" value="Mycobact_MmpL"/>
</dbReference>
<keyword evidence="4 8" id="KW-0812">Transmembrane</keyword>
<comment type="subcellular location">
    <subcellularLocation>
        <location evidence="1">Cell membrane</location>
        <topology evidence="1">Multi-pass membrane protein</topology>
    </subcellularLocation>
</comment>
<gene>
    <name evidence="10" type="ORF">GCM10018772_34020</name>
</gene>
<evidence type="ECO:0000256" key="5">
    <source>
        <dbReference type="ARBA" id="ARBA00022989"/>
    </source>
</evidence>
<feature type="domain" description="Membrane transport protein MMPL" evidence="9">
    <location>
        <begin position="434"/>
        <end position="701"/>
    </location>
</feature>
<dbReference type="RefSeq" id="WP_190205139.1">
    <property type="nucleotide sequence ID" value="NZ_BNBI01000007.1"/>
</dbReference>